<keyword evidence="2" id="KW-1185">Reference proteome</keyword>
<organism evidence="1 2">
    <name type="scientific">Arcicella rigui</name>
    <dbReference type="NCBI Taxonomy" id="797020"/>
    <lineage>
        <taxon>Bacteria</taxon>
        <taxon>Pseudomonadati</taxon>
        <taxon>Bacteroidota</taxon>
        <taxon>Cytophagia</taxon>
        <taxon>Cytophagales</taxon>
        <taxon>Flectobacillaceae</taxon>
        <taxon>Arcicella</taxon>
    </lineage>
</organism>
<dbReference type="EMBL" id="JAYFUM010000019">
    <property type="protein sequence ID" value="MEA5140600.1"/>
    <property type="molecule type" value="Genomic_DNA"/>
</dbReference>
<comment type="caution">
    <text evidence="1">The sequence shown here is derived from an EMBL/GenBank/DDBJ whole genome shotgun (WGS) entry which is preliminary data.</text>
</comment>
<accession>A0ABU5QCL7</accession>
<reference evidence="1 2" key="1">
    <citation type="submission" date="2023-12" db="EMBL/GenBank/DDBJ databases">
        <title>Novel species of the genus Arcicella isolated from rivers.</title>
        <authorList>
            <person name="Lu H."/>
        </authorList>
    </citation>
    <scope>NUCLEOTIDE SEQUENCE [LARGE SCALE GENOMIC DNA]</scope>
    <source>
        <strain evidence="1 2">KCTC 23307</strain>
    </source>
</reference>
<gene>
    <name evidence="1" type="ORF">VB248_15720</name>
</gene>
<name>A0ABU5QCL7_9BACT</name>
<dbReference type="RefSeq" id="WP_323297753.1">
    <property type="nucleotide sequence ID" value="NZ_JAYFUM010000019.1"/>
</dbReference>
<protein>
    <submittedName>
        <fullName evidence="1">Uncharacterized protein</fullName>
    </submittedName>
</protein>
<evidence type="ECO:0000313" key="1">
    <source>
        <dbReference type="EMBL" id="MEA5140600.1"/>
    </source>
</evidence>
<evidence type="ECO:0000313" key="2">
    <source>
        <dbReference type="Proteomes" id="UP001302949"/>
    </source>
</evidence>
<sequence length="60" mass="6965">MDLHVRVKDSEAAFLKELLAKFDFVSVKEIQDTEVLESLDSSIKQMKDMKKGKVTKPYYL</sequence>
<proteinExistence type="predicted"/>
<dbReference type="Proteomes" id="UP001302949">
    <property type="component" value="Unassembled WGS sequence"/>
</dbReference>